<keyword evidence="3" id="KW-1185">Reference proteome</keyword>
<feature type="compositionally biased region" description="Basic residues" evidence="1">
    <location>
        <begin position="49"/>
        <end position="59"/>
    </location>
</feature>
<dbReference type="Proteomes" id="UP000487268">
    <property type="component" value="Unassembled WGS sequence"/>
</dbReference>
<sequence length="446" mass="48442">MTEAPRSQFLSLHLIETLAAVLPVRDENAQPKSLVFGGAERHMITSQARRRAERVHTRNRANAGRGALRGRSMGVRTREWAILAGRELESAHGWEKEDALVTTRAVMEASGLKFGDPKKRTVANLTKVLIFAPADAATRIADHIADHAAEIKAWRDEYLAAQAEMAARKPRRGAEKKAEAPEVAEGTATAKPTLPPLPKATRDAVLLALAPRDAIDIALYGRFLAEIPDSPNVDGAVQTGHAFTVHESEQIEDFYAAADDAKLDRKRNALSFLDSADDAGAGMTGYQSLISGTFYRHAVLDRSQLRTNLQAAGMDEQEAETAASEAEKEFVNAFVEAFPEAKKNSTASTGSLPALVLAFEGERPYNYASAFQNPVDERPVSAGGEGPAGPAAVRRLLRHHTFVSRRRTDLRTSRVLTYAPEIDALLGELGLPDSLTVVEQIEDLIP</sequence>
<gene>
    <name evidence="2" type="primary">casC</name>
    <name evidence="2" type="ORF">ACRB68_34710</name>
</gene>
<evidence type="ECO:0000313" key="3">
    <source>
        <dbReference type="Proteomes" id="UP000487268"/>
    </source>
</evidence>
<feature type="region of interest" description="Disordered" evidence="1">
    <location>
        <begin position="49"/>
        <end position="69"/>
    </location>
</feature>
<evidence type="ECO:0000256" key="1">
    <source>
        <dbReference type="SAM" id="MobiDB-lite"/>
    </source>
</evidence>
<dbReference type="Pfam" id="PF09344">
    <property type="entry name" value="Cas_CT1975"/>
    <property type="match status" value="1"/>
</dbReference>
<dbReference type="EMBL" id="WEGH01000002">
    <property type="protein sequence ID" value="MQY05397.1"/>
    <property type="molecule type" value="Genomic_DNA"/>
</dbReference>
<dbReference type="RefSeq" id="WP_328594327.1">
    <property type="nucleotide sequence ID" value="NZ_WEGH01000002.1"/>
</dbReference>
<protein>
    <submittedName>
        <fullName evidence="2">CRISPR system Cascade subunit CasC</fullName>
    </submittedName>
</protein>
<dbReference type="InterPro" id="IPR010148">
    <property type="entry name" value="CRISPR-assoc_prot_CT1975"/>
</dbReference>
<feature type="region of interest" description="Disordered" evidence="1">
    <location>
        <begin position="169"/>
        <end position="195"/>
    </location>
</feature>
<evidence type="ECO:0000313" key="2">
    <source>
        <dbReference type="EMBL" id="MQY05397.1"/>
    </source>
</evidence>
<feature type="compositionally biased region" description="Low complexity" evidence="1">
    <location>
        <begin position="60"/>
        <end position="69"/>
    </location>
</feature>
<reference evidence="2 3" key="1">
    <citation type="submission" date="2019-10" db="EMBL/GenBank/DDBJ databases">
        <title>Actinomadura rubteroloni sp. nov. and Actinomadura macrotermitis sp. nov., isolated from the gut of fungus growing-termite Macrotermes natalensis.</title>
        <authorList>
            <person name="Benndorf R."/>
            <person name="Martin K."/>
            <person name="Kuefner M."/>
            <person name="De Beer W."/>
            <person name="Kaster A.-K."/>
            <person name="Vollmers J."/>
            <person name="Poulsen M."/>
            <person name="Beemelmanns C."/>
        </authorList>
    </citation>
    <scope>NUCLEOTIDE SEQUENCE [LARGE SCALE GENOMIC DNA]</scope>
    <source>
        <strain evidence="2 3">RB68</strain>
    </source>
</reference>
<dbReference type="AlphaFoldDB" id="A0A7K0BW61"/>
<organism evidence="2 3">
    <name type="scientific">Actinomadura macrotermitis</name>
    <dbReference type="NCBI Taxonomy" id="2585200"/>
    <lineage>
        <taxon>Bacteria</taxon>
        <taxon>Bacillati</taxon>
        <taxon>Actinomycetota</taxon>
        <taxon>Actinomycetes</taxon>
        <taxon>Streptosporangiales</taxon>
        <taxon>Thermomonosporaceae</taxon>
        <taxon>Actinomadura</taxon>
    </lineage>
</organism>
<accession>A0A7K0BW61</accession>
<proteinExistence type="predicted"/>
<comment type="caution">
    <text evidence="2">The sequence shown here is derived from an EMBL/GenBank/DDBJ whole genome shotgun (WGS) entry which is preliminary data.</text>
</comment>
<name>A0A7K0BW61_9ACTN</name>
<feature type="compositionally biased region" description="Low complexity" evidence="1">
    <location>
        <begin position="181"/>
        <end position="192"/>
    </location>
</feature>